<feature type="signal peptide" evidence="1">
    <location>
        <begin position="1"/>
        <end position="17"/>
    </location>
</feature>
<sequence length="144" mass="15965">MKAIVVFLGLFFFEAHGTWHVHPAQRLLTSWASFLPTGDPPYDVNTLGTVTMTGFHVEKDLYLFNVADIVNNTVNLGLASPEKVFYEGSFDLGDKTICRGTNDPRITVCGEPKDINGNIIIRVTFNGRNIQEVSFPFWSIPGSA</sequence>
<reference evidence="3" key="1">
    <citation type="submission" date="2016-11" db="UniProtKB">
        <authorList>
            <consortium name="WormBaseParasite"/>
        </authorList>
    </citation>
    <scope>IDENTIFICATION</scope>
</reference>
<dbReference type="AlphaFoldDB" id="A0A1I7Y9G9"/>
<evidence type="ECO:0000313" key="2">
    <source>
        <dbReference type="Proteomes" id="UP000095287"/>
    </source>
</evidence>
<keyword evidence="2" id="KW-1185">Reference proteome</keyword>
<keyword evidence="1" id="KW-0732">Signal</keyword>
<dbReference type="Proteomes" id="UP000095287">
    <property type="component" value="Unplaced"/>
</dbReference>
<proteinExistence type="predicted"/>
<organism evidence="2 3">
    <name type="scientific">Steinernema glaseri</name>
    <dbReference type="NCBI Taxonomy" id="37863"/>
    <lineage>
        <taxon>Eukaryota</taxon>
        <taxon>Metazoa</taxon>
        <taxon>Ecdysozoa</taxon>
        <taxon>Nematoda</taxon>
        <taxon>Chromadorea</taxon>
        <taxon>Rhabditida</taxon>
        <taxon>Tylenchina</taxon>
        <taxon>Panagrolaimomorpha</taxon>
        <taxon>Strongyloidoidea</taxon>
        <taxon>Steinernematidae</taxon>
        <taxon>Steinernema</taxon>
    </lineage>
</organism>
<dbReference type="WBParaSite" id="L893_g13844.t1">
    <property type="protein sequence ID" value="L893_g13844.t1"/>
    <property type="gene ID" value="L893_g13844"/>
</dbReference>
<name>A0A1I7Y9G9_9BILA</name>
<feature type="chain" id="PRO_5009311963" evidence="1">
    <location>
        <begin position="18"/>
        <end position="144"/>
    </location>
</feature>
<protein>
    <submittedName>
        <fullName evidence="3">Secreted protein</fullName>
    </submittedName>
</protein>
<accession>A0A1I7Y9G9</accession>
<evidence type="ECO:0000256" key="1">
    <source>
        <dbReference type="SAM" id="SignalP"/>
    </source>
</evidence>
<evidence type="ECO:0000313" key="3">
    <source>
        <dbReference type="WBParaSite" id="L893_g13844.t1"/>
    </source>
</evidence>